<organism evidence="2 3">
    <name type="scientific">Antribacter soli</name>
    <dbReference type="NCBI Taxonomy" id="2910976"/>
    <lineage>
        <taxon>Bacteria</taxon>
        <taxon>Bacillati</taxon>
        <taxon>Actinomycetota</taxon>
        <taxon>Actinomycetes</taxon>
        <taxon>Micrococcales</taxon>
        <taxon>Promicromonosporaceae</taxon>
        <taxon>Antribacter</taxon>
    </lineage>
</organism>
<keyword evidence="3" id="KW-1185">Reference proteome</keyword>
<accession>A0AA41QGW0</accession>
<dbReference type="Pfam" id="PF02467">
    <property type="entry name" value="Whib"/>
    <property type="match status" value="1"/>
</dbReference>
<dbReference type="PROSITE" id="PS51674">
    <property type="entry name" value="4FE4S_WBL"/>
    <property type="match status" value="1"/>
</dbReference>
<dbReference type="AlphaFoldDB" id="A0AA41QGW0"/>
<proteinExistence type="predicted"/>
<dbReference type="RefSeq" id="WP_236091042.1">
    <property type="nucleotide sequence ID" value="NZ_JAKGSG010000056.1"/>
</dbReference>
<evidence type="ECO:0000313" key="2">
    <source>
        <dbReference type="EMBL" id="MCF4123229.1"/>
    </source>
</evidence>
<dbReference type="InterPro" id="IPR034768">
    <property type="entry name" value="4FE4S_WBL"/>
</dbReference>
<comment type="caution">
    <text evidence="2">The sequence shown here is derived from an EMBL/GenBank/DDBJ whole genome shotgun (WGS) entry which is preliminary data.</text>
</comment>
<dbReference type="Proteomes" id="UP001165405">
    <property type="component" value="Unassembled WGS sequence"/>
</dbReference>
<protein>
    <submittedName>
        <fullName evidence="2">WhiB family transcriptional regulator</fullName>
    </submittedName>
</protein>
<evidence type="ECO:0000259" key="1">
    <source>
        <dbReference type="PROSITE" id="PS51674"/>
    </source>
</evidence>
<gene>
    <name evidence="2" type="ORF">L1785_19855</name>
</gene>
<evidence type="ECO:0000313" key="3">
    <source>
        <dbReference type="Proteomes" id="UP001165405"/>
    </source>
</evidence>
<reference evidence="2" key="1">
    <citation type="submission" date="2022-01" db="EMBL/GenBank/DDBJ databases">
        <title>Antribacter sp. nov., isolated from Guizhou of China.</title>
        <authorList>
            <person name="Chengliang C."/>
            <person name="Ya Z."/>
        </authorList>
    </citation>
    <scope>NUCLEOTIDE SEQUENCE</scope>
    <source>
        <strain evidence="2">KLBMP 9083</strain>
    </source>
</reference>
<dbReference type="EMBL" id="JAKGSG010000056">
    <property type="protein sequence ID" value="MCF4123229.1"/>
    <property type="molecule type" value="Genomic_DNA"/>
</dbReference>
<sequence length="94" mass="9887">MSAGTSWMLGALCAHPELRDLPWTAEDASSWDRVRMAKVCAACPVLAACAVSVATTDTTAGFWAGHDRTEPDLPEQPAFLGLDTLGVVTARKAA</sequence>
<name>A0AA41QGW0_9MICO</name>
<feature type="domain" description="4Fe-4S Wbl-type" evidence="1">
    <location>
        <begin position="12"/>
        <end position="73"/>
    </location>
</feature>